<accession>A0A480ASM4</accession>
<reference evidence="11" key="1">
    <citation type="submission" date="2019-03" db="EMBL/GenBank/DDBJ databases">
        <title>Aquabacterium pictum sp.nov., the first bacteriochlorophyll a-containing freshwater bacterium in the genus Aquabacterium of the class Betaproteobacteria.</title>
        <authorList>
            <person name="Hirose S."/>
            <person name="Tank M."/>
            <person name="Hara E."/>
            <person name="Tamaki H."/>
            <person name="Takaichi S."/>
            <person name="Haruta S."/>
            <person name="Hanada S."/>
        </authorList>
    </citation>
    <scope>NUCLEOTIDE SEQUENCE [LARGE SCALE GENOMIC DNA]</scope>
    <source>
        <strain evidence="11">W35</strain>
    </source>
</reference>
<dbReference type="InterPro" id="IPR026392">
    <property type="entry name" value="Exo/Archaeosortase_dom"/>
</dbReference>
<keyword evidence="11" id="KW-1185">Reference proteome</keyword>
<feature type="transmembrane region" description="Helical" evidence="8">
    <location>
        <begin position="128"/>
        <end position="150"/>
    </location>
</feature>
<feature type="transmembrane region" description="Helical" evidence="8">
    <location>
        <begin position="252"/>
        <end position="270"/>
    </location>
</feature>
<keyword evidence="4 8" id="KW-0812">Transmembrane</keyword>
<dbReference type="InterPro" id="IPR014263">
    <property type="entry name" value="Methanolan_biosynth_EpsI"/>
</dbReference>
<gene>
    <name evidence="10" type="ORF">AQPW35_34920</name>
</gene>
<dbReference type="InterPro" id="IPR019127">
    <property type="entry name" value="Exosortase"/>
</dbReference>
<dbReference type="InterPro" id="IPR013426">
    <property type="entry name" value="EpsH-like"/>
</dbReference>
<evidence type="ECO:0000256" key="4">
    <source>
        <dbReference type="ARBA" id="ARBA00022692"/>
    </source>
</evidence>
<evidence type="ECO:0000256" key="2">
    <source>
        <dbReference type="ARBA" id="ARBA00022475"/>
    </source>
</evidence>
<feature type="transmembrane region" description="Helical" evidence="8">
    <location>
        <begin position="187"/>
        <end position="205"/>
    </location>
</feature>
<dbReference type="NCBIfam" id="TIGR04178">
    <property type="entry name" value="exo_archaeo"/>
    <property type="match status" value="1"/>
</dbReference>
<feature type="transmembrane region" description="Helical" evidence="8">
    <location>
        <begin position="212"/>
        <end position="232"/>
    </location>
</feature>
<organism evidence="10 11">
    <name type="scientific">Pseudaquabacterium pictum</name>
    <dbReference type="NCBI Taxonomy" id="2315236"/>
    <lineage>
        <taxon>Bacteria</taxon>
        <taxon>Pseudomonadati</taxon>
        <taxon>Pseudomonadota</taxon>
        <taxon>Betaproteobacteria</taxon>
        <taxon>Burkholderiales</taxon>
        <taxon>Sphaerotilaceae</taxon>
        <taxon>Pseudaquabacterium</taxon>
    </lineage>
</organism>
<keyword evidence="7 8" id="KW-0472">Membrane</keyword>
<comment type="subcellular location">
    <subcellularLocation>
        <location evidence="1">Cell membrane</location>
        <topology evidence="1">Multi-pass membrane protein</topology>
    </subcellularLocation>
</comment>
<name>A0A480ASM4_9BURK</name>
<feature type="transmembrane region" description="Helical" evidence="8">
    <location>
        <begin position="44"/>
        <end position="60"/>
    </location>
</feature>
<feature type="transmembrane region" description="Helical" evidence="8">
    <location>
        <begin position="72"/>
        <end position="90"/>
    </location>
</feature>
<proteinExistence type="predicted"/>
<dbReference type="AlphaFoldDB" id="A0A480ASM4"/>
<dbReference type="NCBIfam" id="TIGR02914">
    <property type="entry name" value="EpsI_fam"/>
    <property type="match status" value="1"/>
</dbReference>
<dbReference type="GO" id="GO:0005886">
    <property type="term" value="C:plasma membrane"/>
    <property type="evidence" value="ECO:0007669"/>
    <property type="project" value="UniProtKB-SubCell"/>
</dbReference>
<evidence type="ECO:0000313" key="11">
    <source>
        <dbReference type="Proteomes" id="UP000301751"/>
    </source>
</evidence>
<dbReference type="NCBIfam" id="TIGR03109">
    <property type="entry name" value="exosort_XrtA"/>
    <property type="match status" value="1"/>
</dbReference>
<evidence type="ECO:0000259" key="9">
    <source>
        <dbReference type="Pfam" id="PF11984"/>
    </source>
</evidence>
<dbReference type="InterPro" id="IPR017540">
    <property type="entry name" value="Exosortase-1"/>
</dbReference>
<keyword evidence="5" id="KW-0378">Hydrolase</keyword>
<dbReference type="Pfam" id="PF11984">
    <property type="entry name" value="DUF3485"/>
    <property type="match status" value="1"/>
</dbReference>
<dbReference type="EMBL" id="BJCL01000009">
    <property type="protein sequence ID" value="GCL64411.1"/>
    <property type="molecule type" value="Genomic_DNA"/>
</dbReference>
<feature type="transmembrane region" description="Helical" evidence="8">
    <location>
        <begin position="12"/>
        <end position="29"/>
    </location>
</feature>
<evidence type="ECO:0000256" key="1">
    <source>
        <dbReference type="ARBA" id="ARBA00004651"/>
    </source>
</evidence>
<keyword evidence="2" id="KW-1003">Cell membrane</keyword>
<dbReference type="Pfam" id="PF09721">
    <property type="entry name" value="Exosortase_EpsH"/>
    <property type="match status" value="1"/>
</dbReference>
<dbReference type="NCBIfam" id="TIGR02602">
    <property type="entry name" value="8TM_EpsH"/>
    <property type="match status" value="1"/>
</dbReference>
<evidence type="ECO:0000256" key="3">
    <source>
        <dbReference type="ARBA" id="ARBA00022670"/>
    </source>
</evidence>
<evidence type="ECO:0000256" key="5">
    <source>
        <dbReference type="ARBA" id="ARBA00022801"/>
    </source>
</evidence>
<sequence length="519" mass="56380">MNTARVDGAWRAPIVSVLLVLAAVILLYWDTGAAMVGIWLRSETFTHAFVVPPMVAWLIWRKRGELAPLQPSPSAWALVPMAGAAMLWWLGDLVNVAAATQVALVAMIVASVPLVLGWRVAATLAFPLAFLFFAVPIGEFMTPTLMHWTAEVLVGSLRLTGIPVYQEGQHLVIPSGRWAVVEACSGIRYLMATFMVGSLFAYLNYQTTRKRLIFVAISLVLPVVANWVRAYIIVMLGHLSNNQIATGVDHLVYGWVFFGVVILALFFIGARWADPDDADALEAAAVRQAAMRAEAPVAPWRPALVALMALVVLAMPNLGRLQDQAGGAQATVRLQLPSAMGQWQAAPQVSGRWAPHFPKATQSQARSYNGPDGEVTVHLAYYRGQRADVKLVSSVNGFVVGDRPWHVVRQGAVSTVVNGRPVVWRKAVLANTDVLSNSGRGTLTVWRLYWLGGRLAHGDVEAKMAQAWQAVMGEPDDGAAIHLASNLTDETEAARQLTSFVNENFAMLERALAAARASR</sequence>
<evidence type="ECO:0000256" key="6">
    <source>
        <dbReference type="ARBA" id="ARBA00022989"/>
    </source>
</evidence>
<protein>
    <submittedName>
        <fullName evidence="10">Exosortase A</fullName>
    </submittedName>
</protein>
<keyword evidence="6 8" id="KW-1133">Transmembrane helix</keyword>
<dbReference type="GO" id="GO:0006508">
    <property type="term" value="P:proteolysis"/>
    <property type="evidence" value="ECO:0007669"/>
    <property type="project" value="UniProtKB-KW"/>
</dbReference>
<feature type="domain" description="Methanolan biosynthesis EpsI" evidence="9">
    <location>
        <begin position="308"/>
        <end position="510"/>
    </location>
</feature>
<dbReference type="GO" id="GO:0008233">
    <property type="term" value="F:peptidase activity"/>
    <property type="evidence" value="ECO:0007669"/>
    <property type="project" value="UniProtKB-KW"/>
</dbReference>
<evidence type="ECO:0000256" key="7">
    <source>
        <dbReference type="ARBA" id="ARBA00023136"/>
    </source>
</evidence>
<keyword evidence="3" id="KW-0645">Protease</keyword>
<comment type="caution">
    <text evidence="10">The sequence shown here is derived from an EMBL/GenBank/DDBJ whole genome shotgun (WGS) entry which is preliminary data.</text>
</comment>
<dbReference type="Proteomes" id="UP000301751">
    <property type="component" value="Unassembled WGS sequence"/>
</dbReference>
<evidence type="ECO:0000256" key="8">
    <source>
        <dbReference type="SAM" id="Phobius"/>
    </source>
</evidence>
<evidence type="ECO:0000313" key="10">
    <source>
        <dbReference type="EMBL" id="GCL64411.1"/>
    </source>
</evidence>
<feature type="transmembrane region" description="Helical" evidence="8">
    <location>
        <begin position="96"/>
        <end position="116"/>
    </location>
</feature>